<comment type="caution">
    <text evidence="2">The sequence shown here is derived from an EMBL/GenBank/DDBJ whole genome shotgun (WGS) entry which is preliminary data.</text>
</comment>
<feature type="transmembrane region" description="Helical" evidence="1">
    <location>
        <begin position="38"/>
        <end position="60"/>
    </location>
</feature>
<dbReference type="RefSeq" id="XP_040736889.1">
    <property type="nucleotide sequence ID" value="XM_040881186.1"/>
</dbReference>
<dbReference type="PANTHER" id="PTHR35896">
    <property type="entry name" value="IG-LIKE DOMAIN-CONTAINING PROTEIN"/>
    <property type="match status" value="1"/>
</dbReference>
<evidence type="ECO:0000313" key="2">
    <source>
        <dbReference type="EMBL" id="RAO72375.1"/>
    </source>
</evidence>
<keyword evidence="1" id="KW-0472">Membrane</keyword>
<dbReference type="PANTHER" id="PTHR35896:SF3">
    <property type="entry name" value="MAJOR FACILITATOR SUPERFAMILY TRANSPORTER"/>
    <property type="match status" value="1"/>
</dbReference>
<reference evidence="2 3" key="1">
    <citation type="journal article" date="2017" name="Biotechnol. Biofuels">
        <title>Differential beta-glucosidase expression as a function of carbon source availability in Talaromyces amestolkiae: a genomic and proteomic approach.</title>
        <authorList>
            <person name="de Eugenio L.I."/>
            <person name="Mendez-Liter J.A."/>
            <person name="Nieto-Dominguez M."/>
            <person name="Alonso L."/>
            <person name="Gil-Munoz J."/>
            <person name="Barriuso J."/>
            <person name="Prieto A."/>
            <person name="Martinez M.J."/>
        </authorList>
    </citation>
    <scope>NUCLEOTIDE SEQUENCE [LARGE SCALE GENOMIC DNA]</scope>
    <source>
        <strain evidence="2 3">CIB</strain>
    </source>
</reference>
<evidence type="ECO:0000256" key="1">
    <source>
        <dbReference type="SAM" id="Phobius"/>
    </source>
</evidence>
<dbReference type="OrthoDB" id="3501153at2759"/>
<dbReference type="GeneID" id="63797601"/>
<proteinExistence type="predicted"/>
<keyword evidence="1" id="KW-0812">Transmembrane</keyword>
<dbReference type="InterPro" id="IPR053008">
    <property type="entry name" value="Phomopsin_biosynth_assoc"/>
</dbReference>
<keyword evidence="3" id="KW-1185">Reference proteome</keyword>
<dbReference type="Proteomes" id="UP000249363">
    <property type="component" value="Unassembled WGS sequence"/>
</dbReference>
<keyword evidence="1" id="KW-1133">Transmembrane helix</keyword>
<sequence>MLNSYRYLMKWPTVHKYQNVDSGKVYHRQHSSRKMMTAVHHFFSFGLGTALALAIIYFSLRRHLPSSGYDTHQINRPLRGCGTTPGEARAAGCIFDMLTVAWTPSECVDPDLTREFLELEDWKYYKDKEGTEQVALAELTAGDWDGIHYATMGGPPVDTLLGSKVHTTHCQEMIMKNDSDRITGRQEVFYREC</sequence>
<name>A0A364L980_TALAM</name>
<gene>
    <name evidence="2" type="ORF">BHQ10_008387</name>
</gene>
<accession>A0A364L980</accession>
<evidence type="ECO:0000313" key="3">
    <source>
        <dbReference type="Proteomes" id="UP000249363"/>
    </source>
</evidence>
<dbReference type="AlphaFoldDB" id="A0A364L980"/>
<dbReference type="EMBL" id="MIKG01000019">
    <property type="protein sequence ID" value="RAO72375.1"/>
    <property type="molecule type" value="Genomic_DNA"/>
</dbReference>
<protein>
    <submittedName>
        <fullName evidence="2">Uncharacterized protein</fullName>
    </submittedName>
</protein>
<dbReference type="STRING" id="1196081.A0A364L980"/>
<organism evidence="2 3">
    <name type="scientific">Talaromyces amestolkiae</name>
    <dbReference type="NCBI Taxonomy" id="1196081"/>
    <lineage>
        <taxon>Eukaryota</taxon>
        <taxon>Fungi</taxon>
        <taxon>Dikarya</taxon>
        <taxon>Ascomycota</taxon>
        <taxon>Pezizomycotina</taxon>
        <taxon>Eurotiomycetes</taxon>
        <taxon>Eurotiomycetidae</taxon>
        <taxon>Eurotiales</taxon>
        <taxon>Trichocomaceae</taxon>
        <taxon>Talaromyces</taxon>
        <taxon>Talaromyces sect. Talaromyces</taxon>
    </lineage>
</organism>